<evidence type="ECO:0000313" key="2">
    <source>
        <dbReference type="EMBL" id="KAK9891160.1"/>
    </source>
</evidence>
<dbReference type="SUPFAM" id="SSF53756">
    <property type="entry name" value="UDP-Glycosyltransferase/glycogen phosphorylase"/>
    <property type="match status" value="1"/>
</dbReference>
<evidence type="ECO:0000256" key="1">
    <source>
        <dbReference type="SAM" id="SignalP"/>
    </source>
</evidence>
<feature type="chain" id="PRO_5043889751" evidence="1">
    <location>
        <begin position="20"/>
        <end position="108"/>
    </location>
</feature>
<keyword evidence="1" id="KW-0732">Signal</keyword>
<proteinExistence type="predicted"/>
<dbReference type="Proteomes" id="UP001431783">
    <property type="component" value="Unassembled WGS sequence"/>
</dbReference>
<sequence length="108" mass="12407">MRGISVLLIVILCVSFVQCANILGIWFTGEKSHFILGETLFIELARRGHNVTMASPFYSKKSSANYTNIVLNGFGKLKISIRKFSWNVTVRLRVWWKTSSRKLDDRPK</sequence>
<protein>
    <submittedName>
        <fullName evidence="2">Uncharacterized protein</fullName>
    </submittedName>
</protein>
<dbReference type="AlphaFoldDB" id="A0AAW1V8X0"/>
<keyword evidence="3" id="KW-1185">Reference proteome</keyword>
<gene>
    <name evidence="2" type="ORF">WA026_013477</name>
</gene>
<feature type="signal peptide" evidence="1">
    <location>
        <begin position="1"/>
        <end position="19"/>
    </location>
</feature>
<reference evidence="2 3" key="1">
    <citation type="submission" date="2023-03" db="EMBL/GenBank/DDBJ databases">
        <title>Genome insight into feeding habits of ladybird beetles.</title>
        <authorList>
            <person name="Li H.-S."/>
            <person name="Huang Y.-H."/>
            <person name="Pang H."/>
        </authorList>
    </citation>
    <scope>NUCLEOTIDE SEQUENCE [LARGE SCALE GENOMIC DNA]</scope>
    <source>
        <strain evidence="2">SYSU_2023b</strain>
        <tissue evidence="2">Whole body</tissue>
    </source>
</reference>
<comment type="caution">
    <text evidence="2">The sequence shown here is derived from an EMBL/GenBank/DDBJ whole genome shotgun (WGS) entry which is preliminary data.</text>
</comment>
<name>A0AAW1V8X0_9CUCU</name>
<accession>A0AAW1V8X0</accession>
<organism evidence="2 3">
    <name type="scientific">Henosepilachna vigintioctopunctata</name>
    <dbReference type="NCBI Taxonomy" id="420089"/>
    <lineage>
        <taxon>Eukaryota</taxon>
        <taxon>Metazoa</taxon>
        <taxon>Ecdysozoa</taxon>
        <taxon>Arthropoda</taxon>
        <taxon>Hexapoda</taxon>
        <taxon>Insecta</taxon>
        <taxon>Pterygota</taxon>
        <taxon>Neoptera</taxon>
        <taxon>Endopterygota</taxon>
        <taxon>Coleoptera</taxon>
        <taxon>Polyphaga</taxon>
        <taxon>Cucujiformia</taxon>
        <taxon>Coccinelloidea</taxon>
        <taxon>Coccinellidae</taxon>
        <taxon>Epilachninae</taxon>
        <taxon>Epilachnini</taxon>
        <taxon>Henosepilachna</taxon>
    </lineage>
</organism>
<dbReference type="EMBL" id="JARQZJ010000127">
    <property type="protein sequence ID" value="KAK9891160.1"/>
    <property type="molecule type" value="Genomic_DNA"/>
</dbReference>
<evidence type="ECO:0000313" key="3">
    <source>
        <dbReference type="Proteomes" id="UP001431783"/>
    </source>
</evidence>